<reference evidence="5 6" key="1">
    <citation type="submission" date="2013-02" db="EMBL/GenBank/DDBJ databases">
        <title>The Genome Annotation of Plasmodium falciparum FCH/4.</title>
        <authorList>
            <consortium name="The Broad Institute Genome Sequencing Platform"/>
            <consortium name="The Broad Institute Genome Sequencing Center for Infectious Disease"/>
            <person name="Neafsey D."/>
            <person name="Hoffman S."/>
            <person name="Volkman S."/>
            <person name="Rosenthal P."/>
            <person name="Walker B."/>
            <person name="Young S.K."/>
            <person name="Zeng Q."/>
            <person name="Gargeya S."/>
            <person name="Fitzgerald M."/>
            <person name="Haas B."/>
            <person name="Abouelleil A."/>
            <person name="Allen A.W."/>
            <person name="Alvarado L."/>
            <person name="Arachchi H.M."/>
            <person name="Berlin A.M."/>
            <person name="Chapman S.B."/>
            <person name="Gainer-Dewar J."/>
            <person name="Goldberg J."/>
            <person name="Griggs A."/>
            <person name="Gujja S."/>
            <person name="Hansen M."/>
            <person name="Howarth C."/>
            <person name="Imamovic A."/>
            <person name="Ireland A."/>
            <person name="Larimer J."/>
            <person name="McCowan C."/>
            <person name="Murphy C."/>
            <person name="Pearson M."/>
            <person name="Poon T.W."/>
            <person name="Priest M."/>
            <person name="Roberts A."/>
            <person name="Saif S."/>
            <person name="Shea T."/>
            <person name="Sisk P."/>
            <person name="Sykes S."/>
            <person name="Wortman J."/>
            <person name="Nusbaum C."/>
            <person name="Birren B."/>
        </authorList>
    </citation>
    <scope>NUCLEOTIDE SEQUENCE [LARGE SCALE GENOMIC DNA]</scope>
    <source>
        <strain evidence="5 6">FCH/4</strain>
    </source>
</reference>
<feature type="compositionally biased region" description="Polar residues" evidence="4">
    <location>
        <begin position="188"/>
        <end position="205"/>
    </location>
</feature>
<dbReference type="AlphaFoldDB" id="A0A024VG21"/>
<gene>
    <name evidence="5" type="ORF">PFFCH_05741</name>
</gene>
<evidence type="ECO:0000256" key="1">
    <source>
        <dbReference type="ARBA" id="ARBA00004123"/>
    </source>
</evidence>
<sequence>MSDTSSIKITRDEDIGYAEKKNKEDYPLNKKKKGNNNNNKNKRDKHNQCDDKKYELANVNNKTSLSVVENKKNEKILIYENNDIVEYDYNYFFDEQKNNKHVVLQEEDYLSTLEHLIEKKFFPEMENLRLKEDMYKSNLLKKNNINDSSVNKFNSDVESYHFSNNMDNTSDHFKYIKKKKKKKDPYGNNYNDEYVDSQSESSSGYNKKENIKSNNSNNKNNMELLKYFEEDENYSLVNYVHSDQEYIKEKKKKKYKKVILPNGKEHKINLNISLSEFQKRYTSEDNKSFEYLLRNMKNKSIEKNFFSIDKRKKHNLKMNMIEEYTKKGIPHNIINTNKADEQDYAMMFSSSYKISNVESMKNDNPTIYYHNTRFNNEYNNDIKRQINRIDDIREQKILNKEKDRKQQQMIEQGKFNLLKNNDNYEYVNTPLIQAGKGVDQSPIITWGKIICTPKLVHGQKDDDDDKSIHNNNDYNYNYNYNNELDNSHDPESIQKEFNLQKINNRELVAEKLQNSRKNIKYNKDILKKKNINFLINKNFTSHISSSSFKNSVLSRYSQKRLSELARKSSLASQILTKKKK</sequence>
<protein>
    <recommendedName>
        <fullName evidence="7">ES2 protein</fullName>
    </recommendedName>
</protein>
<dbReference type="OrthoDB" id="19679at2759"/>
<comment type="subcellular location">
    <subcellularLocation>
        <location evidence="1">Nucleus</location>
    </subcellularLocation>
</comment>
<comment type="similarity">
    <text evidence="2">Belongs to the ESS2 family.</text>
</comment>
<evidence type="ECO:0000256" key="4">
    <source>
        <dbReference type="SAM" id="MobiDB-lite"/>
    </source>
</evidence>
<dbReference type="PANTHER" id="PTHR12940:SF0">
    <property type="entry name" value="SPLICING FACTOR ESS-2 HOMOLOG"/>
    <property type="match status" value="1"/>
</dbReference>
<reference evidence="5 6" key="2">
    <citation type="submission" date="2013-02" db="EMBL/GenBank/DDBJ databases">
        <title>The Genome Sequence of Plasmodium falciparum FCH/4.</title>
        <authorList>
            <consortium name="The Broad Institute Genome Sequencing Platform"/>
            <consortium name="The Broad Institute Genome Sequencing Center for Infectious Disease"/>
            <person name="Neafsey D."/>
            <person name="Cheeseman I."/>
            <person name="Volkman S."/>
            <person name="Adams J."/>
            <person name="Walker B."/>
            <person name="Young S.K."/>
            <person name="Zeng Q."/>
            <person name="Gargeya S."/>
            <person name="Fitzgerald M."/>
            <person name="Haas B."/>
            <person name="Abouelleil A."/>
            <person name="Alvarado L."/>
            <person name="Arachchi H.M."/>
            <person name="Berlin A.M."/>
            <person name="Chapman S.B."/>
            <person name="Dewar J."/>
            <person name="Goldberg J."/>
            <person name="Griggs A."/>
            <person name="Gujja S."/>
            <person name="Hansen M."/>
            <person name="Howarth C."/>
            <person name="Imamovic A."/>
            <person name="Larimer J."/>
            <person name="McCowan C."/>
            <person name="Murphy C."/>
            <person name="Neiman D."/>
            <person name="Pearson M."/>
            <person name="Priest M."/>
            <person name="Roberts A."/>
            <person name="Saif S."/>
            <person name="Shea T."/>
            <person name="Sisk P."/>
            <person name="Sykes S."/>
            <person name="Wortman J."/>
            <person name="Nusbaum C."/>
            <person name="Birren B."/>
        </authorList>
    </citation>
    <scope>NUCLEOTIDE SEQUENCE [LARGE SCALE GENOMIC DNA]</scope>
    <source>
        <strain evidence="5 6">FCH/4</strain>
    </source>
</reference>
<feature type="region of interest" description="Disordered" evidence="4">
    <location>
        <begin position="1"/>
        <end position="48"/>
    </location>
</feature>
<dbReference type="Proteomes" id="UP000030656">
    <property type="component" value="Unassembled WGS sequence"/>
</dbReference>
<evidence type="ECO:0000313" key="5">
    <source>
        <dbReference type="EMBL" id="ETW26841.1"/>
    </source>
</evidence>
<feature type="compositionally biased region" description="Basic and acidic residues" evidence="4">
    <location>
        <begin position="9"/>
        <end position="28"/>
    </location>
</feature>
<dbReference type="GO" id="GO:0071013">
    <property type="term" value="C:catalytic step 2 spliceosome"/>
    <property type="evidence" value="ECO:0007669"/>
    <property type="project" value="TreeGrafter"/>
</dbReference>
<evidence type="ECO:0000256" key="2">
    <source>
        <dbReference type="ARBA" id="ARBA00009072"/>
    </source>
</evidence>
<name>A0A024VG21_PLAFA</name>
<feature type="region of interest" description="Disordered" evidence="4">
    <location>
        <begin position="182"/>
        <end position="219"/>
    </location>
</feature>
<proteinExistence type="inferred from homology"/>
<evidence type="ECO:0008006" key="7">
    <source>
        <dbReference type="Google" id="ProtNLM"/>
    </source>
</evidence>
<feature type="compositionally biased region" description="Basic residues" evidence="4">
    <location>
        <begin position="29"/>
        <end position="45"/>
    </location>
</feature>
<keyword evidence="3" id="KW-0539">Nucleus</keyword>
<dbReference type="PANTHER" id="PTHR12940">
    <property type="entry name" value="ES-2 PROTEIN - RELATED"/>
    <property type="match status" value="1"/>
</dbReference>
<accession>A0A024VG21</accession>
<evidence type="ECO:0000313" key="6">
    <source>
        <dbReference type="Proteomes" id="UP000030656"/>
    </source>
</evidence>
<dbReference type="Pfam" id="PF09751">
    <property type="entry name" value="Es2"/>
    <property type="match status" value="1"/>
</dbReference>
<organism evidence="5 6">
    <name type="scientific">Plasmodium falciparum FCH/4</name>
    <dbReference type="NCBI Taxonomy" id="1036724"/>
    <lineage>
        <taxon>Eukaryota</taxon>
        <taxon>Sar</taxon>
        <taxon>Alveolata</taxon>
        <taxon>Apicomplexa</taxon>
        <taxon>Aconoidasida</taxon>
        <taxon>Haemosporida</taxon>
        <taxon>Plasmodiidae</taxon>
        <taxon>Plasmodium</taxon>
        <taxon>Plasmodium (Laverania)</taxon>
    </lineage>
</organism>
<evidence type="ECO:0000256" key="3">
    <source>
        <dbReference type="ARBA" id="ARBA00023242"/>
    </source>
</evidence>
<dbReference type="EMBL" id="KI928169">
    <property type="protein sequence ID" value="ETW26841.1"/>
    <property type="molecule type" value="Genomic_DNA"/>
</dbReference>
<dbReference type="InterPro" id="IPR019148">
    <property type="entry name" value="Nuclear_protein_DGCR14_ESS-2"/>
</dbReference>